<proteinExistence type="predicted"/>
<dbReference type="Pfam" id="PF13302">
    <property type="entry name" value="Acetyltransf_3"/>
    <property type="match status" value="1"/>
</dbReference>
<accession>A0A2T7BPG3</accession>
<dbReference type="AlphaFoldDB" id="A0A2T7BPG3"/>
<gene>
    <name evidence="2" type="ORF">DCC81_09005</name>
</gene>
<reference evidence="2 3" key="1">
    <citation type="submission" date="2018-04" db="EMBL/GenBank/DDBJ databases">
        <title>Chitinophaga fuyangensis sp. nov., isolated from soil in a chemical factory.</title>
        <authorList>
            <person name="Chen K."/>
        </authorList>
    </citation>
    <scope>NUCLEOTIDE SEQUENCE [LARGE SCALE GENOMIC DNA]</scope>
    <source>
        <strain evidence="2 3">LY-1</strain>
    </source>
</reference>
<dbReference type="PROSITE" id="PS51186">
    <property type="entry name" value="GNAT"/>
    <property type="match status" value="1"/>
</dbReference>
<dbReference type="OrthoDB" id="9795199at2"/>
<evidence type="ECO:0000259" key="1">
    <source>
        <dbReference type="PROSITE" id="PS51186"/>
    </source>
</evidence>
<dbReference type="SUPFAM" id="SSF55729">
    <property type="entry name" value="Acyl-CoA N-acyltransferases (Nat)"/>
    <property type="match status" value="1"/>
</dbReference>
<evidence type="ECO:0000313" key="3">
    <source>
        <dbReference type="Proteomes" id="UP000244450"/>
    </source>
</evidence>
<dbReference type="PANTHER" id="PTHR43610">
    <property type="entry name" value="BLL6696 PROTEIN"/>
    <property type="match status" value="1"/>
</dbReference>
<sequence length="193" mass="21977">MDFNITLENNPVRLQPLQPEDLAVLKPVALQPELWKVALFAINNEADLQRYLEKAAREREQKVAIPFLVFDKQENRVAGSTRFMAIDLANKRAEIGSTWIDPALQGTGLNKAMKYAMLQYAFETAGLNRVELKTDARNQLSQHAMRSIGAQYEGTLRQHAITSSGFVRDTVYFSILAAEWPEVKQRVFAKYNF</sequence>
<comment type="caution">
    <text evidence="2">The sequence shown here is derived from an EMBL/GenBank/DDBJ whole genome shotgun (WGS) entry which is preliminary data.</text>
</comment>
<protein>
    <submittedName>
        <fullName evidence="2">GNAT family N-acetyltransferase</fullName>
    </submittedName>
</protein>
<feature type="domain" description="N-acetyltransferase" evidence="1">
    <location>
        <begin position="12"/>
        <end position="178"/>
    </location>
</feature>
<dbReference type="PANTHER" id="PTHR43610:SF1">
    <property type="entry name" value="N-ACETYLTRANSFERASE DOMAIN-CONTAINING PROTEIN"/>
    <property type="match status" value="1"/>
</dbReference>
<dbReference type="InterPro" id="IPR016181">
    <property type="entry name" value="Acyl_CoA_acyltransferase"/>
</dbReference>
<dbReference type="Gene3D" id="3.40.630.30">
    <property type="match status" value="1"/>
</dbReference>
<evidence type="ECO:0000313" key="2">
    <source>
        <dbReference type="EMBL" id="PUZ29567.1"/>
    </source>
</evidence>
<organism evidence="2 3">
    <name type="scientific">Chitinophaga parva</name>
    <dbReference type="NCBI Taxonomy" id="2169414"/>
    <lineage>
        <taxon>Bacteria</taxon>
        <taxon>Pseudomonadati</taxon>
        <taxon>Bacteroidota</taxon>
        <taxon>Chitinophagia</taxon>
        <taxon>Chitinophagales</taxon>
        <taxon>Chitinophagaceae</taxon>
        <taxon>Chitinophaga</taxon>
    </lineage>
</organism>
<dbReference type="InterPro" id="IPR000182">
    <property type="entry name" value="GNAT_dom"/>
</dbReference>
<name>A0A2T7BPG3_9BACT</name>
<dbReference type="Proteomes" id="UP000244450">
    <property type="component" value="Unassembled WGS sequence"/>
</dbReference>
<dbReference type="RefSeq" id="WP_108686203.1">
    <property type="nucleotide sequence ID" value="NZ_QCYK01000001.1"/>
</dbReference>
<dbReference type="EMBL" id="QCYK01000001">
    <property type="protein sequence ID" value="PUZ29567.1"/>
    <property type="molecule type" value="Genomic_DNA"/>
</dbReference>
<dbReference type="CDD" id="cd04301">
    <property type="entry name" value="NAT_SF"/>
    <property type="match status" value="1"/>
</dbReference>
<keyword evidence="2" id="KW-0808">Transferase</keyword>
<keyword evidence="3" id="KW-1185">Reference proteome</keyword>
<dbReference type="GO" id="GO:0016747">
    <property type="term" value="F:acyltransferase activity, transferring groups other than amino-acyl groups"/>
    <property type="evidence" value="ECO:0007669"/>
    <property type="project" value="InterPro"/>
</dbReference>